<dbReference type="GO" id="GO:0003677">
    <property type="term" value="F:DNA binding"/>
    <property type="evidence" value="ECO:0007669"/>
    <property type="project" value="UniProtKB-UniRule"/>
</dbReference>
<dbReference type="Proteomes" id="UP000249419">
    <property type="component" value="Unassembled WGS sequence"/>
</dbReference>
<name>A0A328NQN9_9ACTN</name>
<evidence type="ECO:0000256" key="4">
    <source>
        <dbReference type="ARBA" id="ARBA00023125"/>
    </source>
</evidence>
<evidence type="ECO:0000256" key="3">
    <source>
        <dbReference type="ARBA" id="ARBA00022578"/>
    </source>
</evidence>
<evidence type="ECO:0000256" key="2">
    <source>
        <dbReference type="ARBA" id="ARBA00010961"/>
    </source>
</evidence>
<feature type="region of interest" description="Disordered" evidence="7">
    <location>
        <begin position="1"/>
        <end position="21"/>
    </location>
</feature>
<dbReference type="InterPro" id="IPR001207">
    <property type="entry name" value="Transposase_mutator"/>
</dbReference>
<keyword evidence="4 6" id="KW-0238">DNA-binding</keyword>
<sequence>MTATQNDQSGRKKRAEPSAETKAAVELVRAAKEQGLSLTGPDGLLRQLTKTVLKTALNEEMTEHLGYEKHDVSDAGAGNIRNGSRSKTVLTAALARRRSAFHATGPAPSSPKSSRSGSGACPALTKGRR</sequence>
<dbReference type="PANTHER" id="PTHR33217:SF8">
    <property type="entry name" value="MUTATOR FAMILY TRANSPOSASE"/>
    <property type="match status" value="1"/>
</dbReference>
<dbReference type="GO" id="GO:0004803">
    <property type="term" value="F:transposase activity"/>
    <property type="evidence" value="ECO:0007669"/>
    <property type="project" value="UniProtKB-UniRule"/>
</dbReference>
<evidence type="ECO:0000256" key="6">
    <source>
        <dbReference type="RuleBase" id="RU365089"/>
    </source>
</evidence>
<keyword evidence="3 6" id="KW-0815">Transposition</keyword>
<organism evidence="8 9">
    <name type="scientific">Micromonospora saelicesensis</name>
    <dbReference type="NCBI Taxonomy" id="285676"/>
    <lineage>
        <taxon>Bacteria</taxon>
        <taxon>Bacillati</taxon>
        <taxon>Actinomycetota</taxon>
        <taxon>Actinomycetes</taxon>
        <taxon>Micromonosporales</taxon>
        <taxon>Micromonosporaceae</taxon>
        <taxon>Micromonospora</taxon>
    </lineage>
</organism>
<evidence type="ECO:0000256" key="1">
    <source>
        <dbReference type="ARBA" id="ARBA00002190"/>
    </source>
</evidence>
<dbReference type="AlphaFoldDB" id="A0A328NQN9"/>
<dbReference type="GO" id="GO:0006313">
    <property type="term" value="P:DNA transposition"/>
    <property type="evidence" value="ECO:0007669"/>
    <property type="project" value="UniProtKB-UniRule"/>
</dbReference>
<evidence type="ECO:0000256" key="5">
    <source>
        <dbReference type="ARBA" id="ARBA00023172"/>
    </source>
</evidence>
<dbReference type="PANTHER" id="PTHR33217">
    <property type="entry name" value="TRANSPOSASE FOR INSERTION SEQUENCE ELEMENT IS1081"/>
    <property type="match status" value="1"/>
</dbReference>
<protein>
    <recommendedName>
        <fullName evidence="6">Mutator family transposase</fullName>
    </recommendedName>
</protein>
<accession>A0A328NQN9</accession>
<proteinExistence type="inferred from homology"/>
<keyword evidence="5 6" id="KW-0233">DNA recombination</keyword>
<evidence type="ECO:0000313" key="9">
    <source>
        <dbReference type="Proteomes" id="UP000249419"/>
    </source>
</evidence>
<evidence type="ECO:0000256" key="7">
    <source>
        <dbReference type="SAM" id="MobiDB-lite"/>
    </source>
</evidence>
<feature type="compositionally biased region" description="Low complexity" evidence="7">
    <location>
        <begin position="105"/>
        <end position="119"/>
    </location>
</feature>
<comment type="similarity">
    <text evidence="2 6">Belongs to the transposase mutator family.</text>
</comment>
<feature type="region of interest" description="Disordered" evidence="7">
    <location>
        <begin position="99"/>
        <end position="129"/>
    </location>
</feature>
<comment type="function">
    <text evidence="1 6">Required for the transposition of the insertion element.</text>
</comment>
<evidence type="ECO:0000313" key="8">
    <source>
        <dbReference type="EMBL" id="RAO37384.1"/>
    </source>
</evidence>
<gene>
    <name evidence="8" type="ORF">PSN13_01366</name>
</gene>
<reference evidence="8 9" key="1">
    <citation type="submission" date="2018-03" db="EMBL/GenBank/DDBJ databases">
        <title>Defining the species Micromonospora saelicesensis and Micromonospora noduli under the framework of genomics.</title>
        <authorList>
            <person name="Riesco R."/>
            <person name="Trujillo M.E."/>
        </authorList>
    </citation>
    <scope>NUCLEOTIDE SEQUENCE [LARGE SCALE GENOMIC DNA]</scope>
    <source>
        <strain evidence="8 9">PSN13</strain>
    </source>
</reference>
<dbReference type="Pfam" id="PF00872">
    <property type="entry name" value="Transposase_mut"/>
    <property type="match status" value="1"/>
</dbReference>
<comment type="caution">
    <text evidence="8">The sequence shown here is derived from an EMBL/GenBank/DDBJ whole genome shotgun (WGS) entry which is preliminary data.</text>
</comment>
<keyword evidence="6" id="KW-0814">Transposable element</keyword>
<dbReference type="EMBL" id="PYAG01000005">
    <property type="protein sequence ID" value="RAO37384.1"/>
    <property type="molecule type" value="Genomic_DNA"/>
</dbReference>